<dbReference type="PANTHER" id="PTHR44858:SF1">
    <property type="entry name" value="UDP-N-ACETYLGLUCOSAMINE--PEPTIDE N-ACETYLGLUCOSAMINYLTRANSFERASE SPINDLY-RELATED"/>
    <property type="match status" value="1"/>
</dbReference>
<dbReference type="GO" id="GO:0009279">
    <property type="term" value="C:cell outer membrane"/>
    <property type="evidence" value="ECO:0007669"/>
    <property type="project" value="TreeGrafter"/>
</dbReference>
<dbReference type="Proteomes" id="UP000030907">
    <property type="component" value="Chromosome"/>
</dbReference>
<dbReference type="SMART" id="SM00028">
    <property type="entry name" value="TPR"/>
    <property type="match status" value="3"/>
</dbReference>
<dbReference type="KEGG" id="sphk:SKP52_06000"/>
<feature type="repeat" description="TPR" evidence="3">
    <location>
        <begin position="245"/>
        <end position="278"/>
    </location>
</feature>
<feature type="region of interest" description="Disordered" evidence="4">
    <location>
        <begin position="1"/>
        <end position="21"/>
    </location>
</feature>
<name>A0A0A7PDP2_9SPHN</name>
<dbReference type="InterPro" id="IPR011990">
    <property type="entry name" value="TPR-like_helical_dom_sf"/>
</dbReference>
<dbReference type="PROSITE" id="PS50005">
    <property type="entry name" value="TPR"/>
    <property type="match status" value="2"/>
</dbReference>
<dbReference type="AlphaFoldDB" id="A0A0A7PDP2"/>
<proteinExistence type="predicted"/>
<dbReference type="Gene3D" id="1.25.40.10">
    <property type="entry name" value="Tetratricopeptide repeat domain"/>
    <property type="match status" value="1"/>
</dbReference>
<dbReference type="SUPFAM" id="SSF48452">
    <property type="entry name" value="TPR-like"/>
    <property type="match status" value="1"/>
</dbReference>
<dbReference type="PANTHER" id="PTHR44858">
    <property type="entry name" value="TETRATRICOPEPTIDE REPEAT PROTEIN 6"/>
    <property type="match status" value="1"/>
</dbReference>
<feature type="repeat" description="TPR" evidence="3">
    <location>
        <begin position="279"/>
        <end position="312"/>
    </location>
</feature>
<accession>A0A0A7PDP2</accession>
<dbReference type="Pfam" id="PF13432">
    <property type="entry name" value="TPR_16"/>
    <property type="match status" value="1"/>
</dbReference>
<keyword evidence="2 3" id="KW-0802">TPR repeat</keyword>
<evidence type="ECO:0000313" key="6">
    <source>
        <dbReference type="Proteomes" id="UP000030907"/>
    </source>
</evidence>
<gene>
    <name evidence="5" type="ORF">SKP52_06000</name>
</gene>
<keyword evidence="6" id="KW-1185">Reference proteome</keyword>
<dbReference type="OrthoDB" id="7583559at2"/>
<keyword evidence="1" id="KW-0677">Repeat</keyword>
<dbReference type="GO" id="GO:0046813">
    <property type="term" value="P:receptor-mediated virion attachment to host cell"/>
    <property type="evidence" value="ECO:0007669"/>
    <property type="project" value="TreeGrafter"/>
</dbReference>
<dbReference type="HOGENOM" id="CLU_785042_0_0_5"/>
<evidence type="ECO:0000256" key="2">
    <source>
        <dbReference type="ARBA" id="ARBA00022803"/>
    </source>
</evidence>
<dbReference type="InterPro" id="IPR050498">
    <property type="entry name" value="Ycf3"/>
</dbReference>
<protein>
    <submittedName>
        <fullName evidence="5">Uncharacterized protein</fullName>
    </submittedName>
</protein>
<evidence type="ECO:0000256" key="3">
    <source>
        <dbReference type="PROSITE-ProRule" id="PRU00339"/>
    </source>
</evidence>
<evidence type="ECO:0000313" key="5">
    <source>
        <dbReference type="EMBL" id="AJA08125.1"/>
    </source>
</evidence>
<sequence length="353" mass="37645">MTGDDDLHSLLPDPPPPAPKRREAAIADALARFDGTSVAEHRPRRDGTAWWKSLRGPQAGLFATAALVAAISLPFAWTTLNPAAPAADEQVPPSSREKERIVARDIVDAPAAVSIATPPSAEADRVEPNIAAPPAAPAAPPAKRVELAQAETAAPTAVAAKAEEAAPIVVQGRAYAPPLQDTPSAVSAISADRASENDVVVTGTRISKPPRRGDWNACTVNDPSRTLSKCKRLANKGAKDVREQADAHLSEGLKHAWKGDLDEAIVAFDQAIAVAPDLSVAYLNRGLAYDRQGESTRAIADLDRAIRHAPQSARAYYNRSLLLRKQGEVRRADVDERRAVSLDNRYQAAPRPD</sequence>
<dbReference type="EMBL" id="CP009122">
    <property type="protein sequence ID" value="AJA08125.1"/>
    <property type="molecule type" value="Genomic_DNA"/>
</dbReference>
<dbReference type="InterPro" id="IPR019734">
    <property type="entry name" value="TPR_rpt"/>
</dbReference>
<reference evidence="5 6" key="1">
    <citation type="journal article" date="2015" name="Int. J. Syst. Evol. Microbiol.">
        <title>Description of Sphingopyxis fribergensis sp. nov. - a soil bacterium with the ability to degrade styrene and phenylacetic acid.</title>
        <authorList>
            <person name="Oelschlagel M."/>
            <person name="Ruckert C."/>
            <person name="Kalinowski J."/>
            <person name="Schmidt G."/>
            <person name="Schlomann M."/>
            <person name="Tischler D."/>
        </authorList>
    </citation>
    <scope>NUCLEOTIDE SEQUENCE [LARGE SCALE GENOMIC DNA]</scope>
    <source>
        <strain evidence="5 6">Kp5.2</strain>
    </source>
</reference>
<evidence type="ECO:0000256" key="1">
    <source>
        <dbReference type="ARBA" id="ARBA00022737"/>
    </source>
</evidence>
<dbReference type="RefSeq" id="WP_039572773.1">
    <property type="nucleotide sequence ID" value="NZ_CP009122.1"/>
</dbReference>
<organism evidence="5 6">
    <name type="scientific">Sphingopyxis fribergensis</name>
    <dbReference type="NCBI Taxonomy" id="1515612"/>
    <lineage>
        <taxon>Bacteria</taxon>
        <taxon>Pseudomonadati</taxon>
        <taxon>Pseudomonadota</taxon>
        <taxon>Alphaproteobacteria</taxon>
        <taxon>Sphingomonadales</taxon>
        <taxon>Sphingomonadaceae</taxon>
        <taxon>Sphingopyxis</taxon>
    </lineage>
</organism>
<evidence type="ECO:0000256" key="4">
    <source>
        <dbReference type="SAM" id="MobiDB-lite"/>
    </source>
</evidence>
<dbReference type="STRING" id="1515612.SKP52_06000"/>